<protein>
    <submittedName>
        <fullName evidence="1">Uncharacterized protein</fullName>
    </submittedName>
</protein>
<dbReference type="Proteomes" id="UP000663845">
    <property type="component" value="Unassembled WGS sequence"/>
</dbReference>
<evidence type="ECO:0000313" key="2">
    <source>
        <dbReference type="EMBL" id="CAF3981281.1"/>
    </source>
</evidence>
<sequence length="236" mass="27530">MTNSDIDDFKITLFHKFKSLESDYLQSLSDDMKKLLSRDDQLENYNPCHILEYGEIFATLCGIKPCTLLAHYVMHEYATGLVEKALKPLFDEYELEKEGFELWKLKLPVTVLYKGGWIFTNKKHEQYSLVKQVFATTSLSINKVDIGRALGYSLPYGKYTIEYIDDTESKERNTCCVPMIEYNVGAASEENFTIILFHLDEYAKLWKRIGRNLTIDLSAHPSMEKWFMDIKNEQKK</sequence>
<gene>
    <name evidence="1" type="ORF">JYZ213_LOCUS26576</name>
    <name evidence="2" type="ORF">OXD698_LOCUS28401</name>
</gene>
<organism evidence="1 3">
    <name type="scientific">Adineta steineri</name>
    <dbReference type="NCBI Taxonomy" id="433720"/>
    <lineage>
        <taxon>Eukaryota</taxon>
        <taxon>Metazoa</taxon>
        <taxon>Spiralia</taxon>
        <taxon>Gnathifera</taxon>
        <taxon>Rotifera</taxon>
        <taxon>Eurotatoria</taxon>
        <taxon>Bdelloidea</taxon>
        <taxon>Adinetida</taxon>
        <taxon>Adinetidae</taxon>
        <taxon>Adineta</taxon>
    </lineage>
</organism>
<comment type="caution">
    <text evidence="1">The sequence shown here is derived from an EMBL/GenBank/DDBJ whole genome shotgun (WGS) entry which is preliminary data.</text>
</comment>
<proteinExistence type="predicted"/>
<reference evidence="1" key="1">
    <citation type="submission" date="2021-02" db="EMBL/GenBank/DDBJ databases">
        <authorList>
            <person name="Nowell W R."/>
        </authorList>
    </citation>
    <scope>NUCLEOTIDE SEQUENCE</scope>
</reference>
<dbReference type="EMBL" id="CAJOAZ010003058">
    <property type="protein sequence ID" value="CAF3981281.1"/>
    <property type="molecule type" value="Genomic_DNA"/>
</dbReference>
<evidence type="ECO:0000313" key="1">
    <source>
        <dbReference type="EMBL" id="CAF1195191.1"/>
    </source>
</evidence>
<dbReference type="Proteomes" id="UP000663844">
    <property type="component" value="Unassembled WGS sequence"/>
</dbReference>
<evidence type="ECO:0000313" key="3">
    <source>
        <dbReference type="Proteomes" id="UP000663845"/>
    </source>
</evidence>
<accession>A0A814VZ00</accession>
<dbReference type="AlphaFoldDB" id="A0A814VZ00"/>
<name>A0A814VZ00_9BILA</name>
<dbReference type="EMBL" id="CAJNOG010000356">
    <property type="protein sequence ID" value="CAF1195191.1"/>
    <property type="molecule type" value="Genomic_DNA"/>
</dbReference>